<accession>A0A6G7XCD1</accession>
<name>A0A6G7XCD1_9MICO</name>
<evidence type="ECO:0000313" key="1">
    <source>
        <dbReference type="EMBL" id="QIK62126.1"/>
    </source>
</evidence>
<reference evidence="1 2" key="1">
    <citation type="submission" date="2020-03" db="EMBL/GenBank/DDBJ databases">
        <title>Leucobacter sp. nov., isolated from beetles.</title>
        <authorList>
            <person name="Hyun D.-W."/>
            <person name="Bae J.-W."/>
        </authorList>
    </citation>
    <scope>NUCLEOTIDE SEQUENCE [LARGE SCALE GENOMIC DNA]</scope>
    <source>
        <strain evidence="1 2">HDW9C</strain>
    </source>
</reference>
<protein>
    <submittedName>
        <fullName evidence="1">Uncharacterized protein</fullName>
    </submittedName>
</protein>
<dbReference type="EMBL" id="CP049863">
    <property type="protein sequence ID" value="QIK62126.1"/>
    <property type="molecule type" value="Genomic_DNA"/>
</dbReference>
<evidence type="ECO:0000313" key="2">
    <source>
        <dbReference type="Proteomes" id="UP000502677"/>
    </source>
</evidence>
<proteinExistence type="predicted"/>
<dbReference type="Proteomes" id="UP000502677">
    <property type="component" value="Chromosome"/>
</dbReference>
<organism evidence="1 2">
    <name type="scientific">Leucobacter viscericola</name>
    <dbReference type="NCBI Taxonomy" id="2714935"/>
    <lineage>
        <taxon>Bacteria</taxon>
        <taxon>Bacillati</taxon>
        <taxon>Actinomycetota</taxon>
        <taxon>Actinomycetes</taxon>
        <taxon>Micrococcales</taxon>
        <taxon>Microbacteriaceae</taxon>
        <taxon>Leucobacter</taxon>
    </lineage>
</organism>
<keyword evidence="2" id="KW-1185">Reference proteome</keyword>
<dbReference type="RefSeq" id="WP_166288187.1">
    <property type="nucleotide sequence ID" value="NZ_CP049863.1"/>
</dbReference>
<dbReference type="KEGG" id="lvi:G7068_02100"/>
<sequence length="219" mass="24328">MDIFEPNNGIETIPSPLGKFQATWTLNGLATPWPVVSRVDALTSHVVWQSPQAAQISFEWGRIPTSYEVSDCWAGIWRVEAQQVVTGLRLTFQAPPIGPEWEGGHNSGEHLVAARYSDPTTNVSIGTADLEILQYRVSKTLLPPLPDHWKEPLSGYSSPFEPYLASTPGMIWDLPTLNPNDSVEFHVIIAWDPDPDSVISWLAVDEPILNVKTALYRSL</sequence>
<dbReference type="AlphaFoldDB" id="A0A6G7XCD1"/>
<gene>
    <name evidence="1" type="ORF">G7068_02100</name>
</gene>